<keyword evidence="5" id="KW-1185">Reference proteome</keyword>
<reference evidence="4 5" key="1">
    <citation type="submission" date="2020-08" db="EMBL/GenBank/DDBJ databases">
        <title>Sequencing the genomes of 1000 actinobacteria strains.</title>
        <authorList>
            <person name="Klenk H.-P."/>
        </authorList>
    </citation>
    <scope>NUCLEOTIDE SEQUENCE [LARGE SCALE GENOMIC DNA]</scope>
    <source>
        <strain evidence="4 5">DSM 28796</strain>
    </source>
</reference>
<dbReference type="Proteomes" id="UP000588158">
    <property type="component" value="Unassembled WGS sequence"/>
</dbReference>
<evidence type="ECO:0000256" key="2">
    <source>
        <dbReference type="ARBA" id="ARBA00022679"/>
    </source>
</evidence>
<dbReference type="SUPFAM" id="SSF53756">
    <property type="entry name" value="UDP-Glycosyltransferase/glycogen phosphorylase"/>
    <property type="match status" value="1"/>
</dbReference>
<dbReference type="CDD" id="cd03801">
    <property type="entry name" value="GT4_PimA-like"/>
    <property type="match status" value="1"/>
</dbReference>
<dbReference type="Gene3D" id="3.40.50.2000">
    <property type="entry name" value="Glycogen Phosphorylase B"/>
    <property type="match status" value="2"/>
</dbReference>
<dbReference type="GO" id="GO:0016757">
    <property type="term" value="F:glycosyltransferase activity"/>
    <property type="evidence" value="ECO:0007669"/>
    <property type="project" value="UniProtKB-KW"/>
</dbReference>
<evidence type="ECO:0000313" key="5">
    <source>
        <dbReference type="Proteomes" id="UP000588158"/>
    </source>
</evidence>
<keyword evidence="2 4" id="KW-0808">Transferase</keyword>
<protein>
    <submittedName>
        <fullName evidence="4">Glycosyltransferase involved in cell wall biosynthesis</fullName>
    </submittedName>
</protein>
<dbReference type="AlphaFoldDB" id="A0A841AHQ7"/>
<evidence type="ECO:0000313" key="4">
    <source>
        <dbReference type="EMBL" id="MBB5832820.1"/>
    </source>
</evidence>
<sequence length="420" mass="43722">MRIAYVLLDPGIGVFGTKGASVHVQEVTRALRADGHQVTVFCTRTDEHVPVDLADLDVRRHRLPKGKGPEREAAVARAAADIAAEILAEGFDLAYERYSLFSDVAARLAAPSGEGGADGMGAADGARPIPTILEVNAPLITEQRRHRSLYDEEGAVEATRRQLEAAAVVSCVSPPVAEWTIQQGAVAARVVVTPNGVNTDRITPRPLGAAAGAPSAHGIGSDGLAADGRANDGLEADGAAGPVTVGFVGTLKPWHGTDLLLRALARTRGDLRLDVVGTGPEQGSLEALAAELGIADRVRLRGAVAPEEVPAALRGMDIAVAPYPAGDHYFSPLKVYEYLAAGLPVVASAIGTIPSMLEDGALGVLVPAGDVDALASALDELAADPGRRAHLGRAARETAVAEHDWRRRCRDLMDLVQVAA</sequence>
<proteinExistence type="predicted"/>
<dbReference type="EMBL" id="JACHLZ010000001">
    <property type="protein sequence ID" value="MBB5832820.1"/>
    <property type="molecule type" value="Genomic_DNA"/>
</dbReference>
<dbReference type="PANTHER" id="PTHR12526">
    <property type="entry name" value="GLYCOSYLTRANSFERASE"/>
    <property type="match status" value="1"/>
</dbReference>
<comment type="caution">
    <text evidence="4">The sequence shown here is derived from an EMBL/GenBank/DDBJ whole genome shotgun (WGS) entry which is preliminary data.</text>
</comment>
<accession>A0A841AHQ7</accession>
<dbReference type="RefSeq" id="WP_184326080.1">
    <property type="nucleotide sequence ID" value="NZ_JACHLZ010000001.1"/>
</dbReference>
<gene>
    <name evidence="4" type="ORF">HNR70_002633</name>
</gene>
<organism evidence="4 5">
    <name type="scientific">Brachybacterium aquaticum</name>
    <dbReference type="NCBI Taxonomy" id="1432564"/>
    <lineage>
        <taxon>Bacteria</taxon>
        <taxon>Bacillati</taxon>
        <taxon>Actinomycetota</taxon>
        <taxon>Actinomycetes</taxon>
        <taxon>Micrococcales</taxon>
        <taxon>Dermabacteraceae</taxon>
        <taxon>Brachybacterium</taxon>
    </lineage>
</organism>
<dbReference type="PANTHER" id="PTHR12526:SF600">
    <property type="entry name" value="GLYCOSYL TRANSFERASE GROUP 1"/>
    <property type="match status" value="1"/>
</dbReference>
<dbReference type="InterPro" id="IPR028098">
    <property type="entry name" value="Glyco_trans_4-like_N"/>
</dbReference>
<keyword evidence="1" id="KW-0328">Glycosyltransferase</keyword>
<evidence type="ECO:0000256" key="1">
    <source>
        <dbReference type="ARBA" id="ARBA00022676"/>
    </source>
</evidence>
<evidence type="ECO:0000259" key="3">
    <source>
        <dbReference type="Pfam" id="PF13439"/>
    </source>
</evidence>
<dbReference type="Pfam" id="PF13692">
    <property type="entry name" value="Glyco_trans_1_4"/>
    <property type="match status" value="1"/>
</dbReference>
<name>A0A841AHQ7_9MICO</name>
<feature type="domain" description="Glycosyltransferase subfamily 4-like N-terminal" evidence="3">
    <location>
        <begin position="19"/>
        <end position="201"/>
    </location>
</feature>
<dbReference type="Pfam" id="PF13439">
    <property type="entry name" value="Glyco_transf_4"/>
    <property type="match status" value="1"/>
</dbReference>